<dbReference type="GO" id="GO:0120053">
    <property type="term" value="F:ribitol beta-1,4-xylosyltransferase activity"/>
    <property type="evidence" value="ECO:0007669"/>
    <property type="project" value="InterPro"/>
</dbReference>
<dbReference type="InterPro" id="IPR055286">
    <property type="entry name" value="RXYLT1-like"/>
</dbReference>
<dbReference type="Proteomes" id="UP000037460">
    <property type="component" value="Unassembled WGS sequence"/>
</dbReference>
<gene>
    <name evidence="1" type="ORF">Ctob_013679</name>
</gene>
<evidence type="ECO:0000313" key="2">
    <source>
        <dbReference type="Proteomes" id="UP000037460"/>
    </source>
</evidence>
<dbReference type="OrthoDB" id="203050at2759"/>
<accession>A0A0M0LR63</accession>
<organism evidence="1 2">
    <name type="scientific">Chrysochromulina tobinii</name>
    <dbReference type="NCBI Taxonomy" id="1460289"/>
    <lineage>
        <taxon>Eukaryota</taxon>
        <taxon>Haptista</taxon>
        <taxon>Haptophyta</taxon>
        <taxon>Prymnesiophyceae</taxon>
        <taxon>Prymnesiales</taxon>
        <taxon>Chrysochromulinaceae</taxon>
        <taxon>Chrysochromulina</taxon>
    </lineage>
</organism>
<protein>
    <submittedName>
        <fullName evidence="1">Exostosin</fullName>
    </submittedName>
</protein>
<dbReference type="PANTHER" id="PTHR15576">
    <property type="entry name" value="RIBITOL-5-PHOSPHATE XYLOSYLTRANSFERASE 1"/>
    <property type="match status" value="1"/>
</dbReference>
<reference evidence="2" key="1">
    <citation type="journal article" date="2015" name="PLoS Genet.">
        <title>Genome Sequence and Transcriptome Analyses of Chrysochromulina tobin: Metabolic Tools for Enhanced Algal Fitness in the Prominent Order Prymnesiales (Haptophyceae).</title>
        <authorList>
            <person name="Hovde B.T."/>
            <person name="Deodato C.R."/>
            <person name="Hunsperger H.M."/>
            <person name="Ryken S.A."/>
            <person name="Yost W."/>
            <person name="Jha R.K."/>
            <person name="Patterson J."/>
            <person name="Monnat R.J. Jr."/>
            <person name="Barlow S.B."/>
            <person name="Starkenburg S.R."/>
            <person name="Cattolico R.A."/>
        </authorList>
    </citation>
    <scope>NUCLEOTIDE SEQUENCE</scope>
    <source>
        <strain evidence="2">CCMP291</strain>
    </source>
</reference>
<dbReference type="GO" id="GO:0005794">
    <property type="term" value="C:Golgi apparatus"/>
    <property type="evidence" value="ECO:0007669"/>
    <property type="project" value="TreeGrafter"/>
</dbReference>
<evidence type="ECO:0000313" key="1">
    <source>
        <dbReference type="EMBL" id="KOO53461.1"/>
    </source>
</evidence>
<comment type="caution">
    <text evidence="1">The sequence shown here is derived from an EMBL/GenBank/DDBJ whole genome shotgun (WGS) entry which is preliminary data.</text>
</comment>
<proteinExistence type="predicted"/>
<keyword evidence="2" id="KW-1185">Reference proteome</keyword>
<dbReference type="AlphaFoldDB" id="A0A0M0LR63"/>
<dbReference type="GO" id="GO:0035269">
    <property type="term" value="P:protein O-linked glycosylation via mannose"/>
    <property type="evidence" value="ECO:0007669"/>
    <property type="project" value="InterPro"/>
</dbReference>
<sequence>MDLLAQKGFECKTHAKECGNTRTAYMDRLLESKFVFSPQGMGMNNHRDWEALLAGAVPLVDYHAELEQMWETLPVVRVRDWANVTPAFLETEWVRLHLDANLEWTRIYLPFWLDRLLHAVDGAEPHKSVESKARISVR</sequence>
<dbReference type="PANTHER" id="PTHR15576:SF1">
    <property type="entry name" value="RIBITOL-5-PHOSPHATE XYLOSYLTRANSFERASE 1"/>
    <property type="match status" value="1"/>
</dbReference>
<dbReference type="EMBL" id="JWZX01000218">
    <property type="protein sequence ID" value="KOO53461.1"/>
    <property type="molecule type" value="Genomic_DNA"/>
</dbReference>
<name>A0A0M0LR63_9EUKA</name>